<protein>
    <submittedName>
        <fullName evidence="1">Uncharacterized protein</fullName>
    </submittedName>
</protein>
<accession>A0A0E9UUJ2</accession>
<sequence length="32" mass="3773">MCMARLFNVKQQCRCLTIFVQAYCISSNKCRL</sequence>
<name>A0A0E9UUJ2_ANGAN</name>
<reference evidence="1" key="1">
    <citation type="submission" date="2014-11" db="EMBL/GenBank/DDBJ databases">
        <authorList>
            <person name="Amaro Gonzalez C."/>
        </authorList>
    </citation>
    <scope>NUCLEOTIDE SEQUENCE</scope>
</reference>
<organism evidence="1">
    <name type="scientific">Anguilla anguilla</name>
    <name type="common">European freshwater eel</name>
    <name type="synonym">Muraena anguilla</name>
    <dbReference type="NCBI Taxonomy" id="7936"/>
    <lineage>
        <taxon>Eukaryota</taxon>
        <taxon>Metazoa</taxon>
        <taxon>Chordata</taxon>
        <taxon>Craniata</taxon>
        <taxon>Vertebrata</taxon>
        <taxon>Euteleostomi</taxon>
        <taxon>Actinopterygii</taxon>
        <taxon>Neopterygii</taxon>
        <taxon>Teleostei</taxon>
        <taxon>Anguilliformes</taxon>
        <taxon>Anguillidae</taxon>
        <taxon>Anguilla</taxon>
    </lineage>
</organism>
<proteinExistence type="predicted"/>
<dbReference type="AlphaFoldDB" id="A0A0E9UUJ2"/>
<dbReference type="EMBL" id="GBXM01039100">
    <property type="protein sequence ID" value="JAH69477.1"/>
    <property type="molecule type" value="Transcribed_RNA"/>
</dbReference>
<evidence type="ECO:0000313" key="1">
    <source>
        <dbReference type="EMBL" id="JAH69477.1"/>
    </source>
</evidence>
<reference evidence="1" key="2">
    <citation type="journal article" date="2015" name="Fish Shellfish Immunol.">
        <title>Early steps in the European eel (Anguilla anguilla)-Vibrio vulnificus interaction in the gills: Role of the RtxA13 toxin.</title>
        <authorList>
            <person name="Callol A."/>
            <person name="Pajuelo D."/>
            <person name="Ebbesson L."/>
            <person name="Teles M."/>
            <person name="MacKenzie S."/>
            <person name="Amaro C."/>
        </authorList>
    </citation>
    <scope>NUCLEOTIDE SEQUENCE</scope>
</reference>